<feature type="domain" description="NADPH-dependent FMN reductase-like" evidence="3">
    <location>
        <begin position="1"/>
        <end position="101"/>
    </location>
</feature>
<reference evidence="4 5" key="1">
    <citation type="submission" date="2023-03" db="EMBL/GenBank/DDBJ databases">
        <title>Complete genome sequence of Tepidibacter sp. SWIR-1, isolated from a deep-sea hydrothermal vent.</title>
        <authorList>
            <person name="Li X."/>
        </authorList>
    </citation>
    <scope>NUCLEOTIDE SEQUENCE [LARGE SCALE GENOMIC DNA]</scope>
    <source>
        <strain evidence="4 5">SWIR-1</strain>
    </source>
</reference>
<name>A0ABY8EBA4_9FIRM</name>
<dbReference type="EMBL" id="CP120733">
    <property type="protein sequence ID" value="WFD10222.1"/>
    <property type="molecule type" value="Genomic_DNA"/>
</dbReference>
<organism evidence="4 5">
    <name type="scientific">Tepidibacter hydrothermalis</name>
    <dbReference type="NCBI Taxonomy" id="3036126"/>
    <lineage>
        <taxon>Bacteria</taxon>
        <taxon>Bacillati</taxon>
        <taxon>Bacillota</taxon>
        <taxon>Clostridia</taxon>
        <taxon>Peptostreptococcales</taxon>
        <taxon>Peptostreptococcaceae</taxon>
        <taxon>Tepidibacter</taxon>
    </lineage>
</organism>
<evidence type="ECO:0000256" key="1">
    <source>
        <dbReference type="ARBA" id="ARBA00022630"/>
    </source>
</evidence>
<dbReference type="Gene3D" id="3.40.50.360">
    <property type="match status" value="1"/>
</dbReference>
<dbReference type="PANTHER" id="PTHR43278:SF2">
    <property type="entry name" value="IRON-SULFUR FLAVOPROTEIN"/>
    <property type="match status" value="1"/>
</dbReference>
<dbReference type="Pfam" id="PF03358">
    <property type="entry name" value="FMN_red"/>
    <property type="match status" value="1"/>
</dbReference>
<evidence type="ECO:0000313" key="4">
    <source>
        <dbReference type="EMBL" id="WFD10222.1"/>
    </source>
</evidence>
<proteinExistence type="predicted"/>
<gene>
    <name evidence="4" type="ORF">P4S50_17980</name>
</gene>
<accession>A0ABY8EBA4</accession>
<dbReference type="SUPFAM" id="SSF52218">
    <property type="entry name" value="Flavoproteins"/>
    <property type="match status" value="1"/>
</dbReference>
<dbReference type="PANTHER" id="PTHR43278">
    <property type="entry name" value="NAD(P)H-DEPENDENT FMN-CONTAINING OXIDOREDUCTASE YWQN-RELATED"/>
    <property type="match status" value="1"/>
</dbReference>
<dbReference type="InterPro" id="IPR029039">
    <property type="entry name" value="Flavoprotein-like_sf"/>
</dbReference>
<evidence type="ECO:0000313" key="5">
    <source>
        <dbReference type="Proteomes" id="UP001222800"/>
    </source>
</evidence>
<keyword evidence="2" id="KW-0288">FMN</keyword>
<protein>
    <submittedName>
        <fullName evidence="4">Flavodoxin family protein</fullName>
    </submittedName>
</protein>
<sequence length="183" mass="20947">MKILTINGSPRKDGCCAKLLKKIAEGAREKGGEVVNFQPNKMKIMGCQACMICKKEKRCVINDEMVKIYNAVDESDVIVVGVPIYFHEMSSQLKTVVDRFYSYMNMDANFDFTTTMKKGKKCVLVVPYGNHDKTVYKEYIKSLEDRFKFFGFDDVEIFVASDSMSEHTEYLEKCYNIGLSLSK</sequence>
<dbReference type="Proteomes" id="UP001222800">
    <property type="component" value="Chromosome"/>
</dbReference>
<evidence type="ECO:0000259" key="3">
    <source>
        <dbReference type="Pfam" id="PF03358"/>
    </source>
</evidence>
<dbReference type="InterPro" id="IPR051796">
    <property type="entry name" value="ISF_SsuE-like"/>
</dbReference>
<keyword evidence="5" id="KW-1185">Reference proteome</keyword>
<dbReference type="InterPro" id="IPR005025">
    <property type="entry name" value="FMN_Rdtase-like_dom"/>
</dbReference>
<keyword evidence="1" id="KW-0285">Flavoprotein</keyword>
<dbReference type="RefSeq" id="WP_277732200.1">
    <property type="nucleotide sequence ID" value="NZ_CP120733.1"/>
</dbReference>
<evidence type="ECO:0000256" key="2">
    <source>
        <dbReference type="ARBA" id="ARBA00022643"/>
    </source>
</evidence>